<evidence type="ECO:0000313" key="12">
    <source>
        <dbReference type="EMBL" id="APU15737.1"/>
    </source>
</evidence>
<dbReference type="InterPro" id="IPR014284">
    <property type="entry name" value="RNA_pol_sigma-70_dom"/>
</dbReference>
<dbReference type="Proteomes" id="UP000185511">
    <property type="component" value="Chromosome"/>
</dbReference>
<dbReference type="Gene3D" id="1.10.1740.10">
    <property type="match status" value="1"/>
</dbReference>
<dbReference type="NCBIfam" id="NF006089">
    <property type="entry name" value="PRK08241.1"/>
    <property type="match status" value="1"/>
</dbReference>
<keyword evidence="6 7" id="KW-0804">Transcription</keyword>
<evidence type="ECO:0000259" key="11">
    <source>
        <dbReference type="Pfam" id="PF12680"/>
    </source>
</evidence>
<dbReference type="InterPro" id="IPR039425">
    <property type="entry name" value="RNA_pol_sigma-70-like"/>
</dbReference>
<dbReference type="Pfam" id="PF12680">
    <property type="entry name" value="SnoaL_2"/>
    <property type="match status" value="1"/>
</dbReference>
<dbReference type="SUPFAM" id="SSF88659">
    <property type="entry name" value="Sigma3 and sigma4 domains of RNA polymerase sigma factors"/>
    <property type="match status" value="1"/>
</dbReference>
<keyword evidence="13" id="KW-1185">Reference proteome</keyword>
<proteinExistence type="inferred from homology"/>
<evidence type="ECO:0000313" key="13">
    <source>
        <dbReference type="Proteomes" id="UP000185511"/>
    </source>
</evidence>
<comment type="subunit">
    <text evidence="2">Interacts transiently with the RNA polymerase catalytic core formed by RpoA, RpoB, RpoC and RpoZ (2 alpha, 1 beta, 1 beta' and 1 omega subunit) to form the RNA polymerase holoenzyme that can initiate transcription.</text>
</comment>
<dbReference type="GO" id="GO:0016987">
    <property type="term" value="F:sigma factor activity"/>
    <property type="evidence" value="ECO:0007669"/>
    <property type="project" value="UniProtKB-KW"/>
</dbReference>
<dbReference type="InterPro" id="IPR032710">
    <property type="entry name" value="NTF2-like_dom_sf"/>
</dbReference>
<gene>
    <name evidence="12" type="ORF">UA74_18545</name>
</gene>
<dbReference type="InterPro" id="IPR007627">
    <property type="entry name" value="RNA_pol_sigma70_r2"/>
</dbReference>
<evidence type="ECO:0000256" key="6">
    <source>
        <dbReference type="ARBA" id="ARBA00023163"/>
    </source>
</evidence>
<sequence length="395" mass="42797">MGRTDAETDDVFVVDTDDSVTDGEPAAPSAQSTWTDDGSTAAAAREGDEAAFARLVRRHERELRVHCYRMLASVEDAEDLTQETFLRAWQRRETFQGRATFRAWLYRIATNACLDFLERRPSRRMVVGRGTEPSRAVAIPWLQPWPDRPGVQADSAEAGPDAVAESRETIELAFLAAIQHLPPRQRAVLILRDVLGTPAAETAILLSDSVASVNSAVQRARATLRRQLPPRRLAWAATADATREERVVLRRYMAATERGDMTALASLLREDARCGQQPGAGGHSGTDAVGYQGRDVIISSWAPAMDGADAVEFRLVETTANGLPAAAVYIRPPGTTCYHAFGLDVLRIEGGEIAEVDAFAPDVFPLFGLPAVVCREGRGGGASRRPADAVAPPGR</sequence>
<dbReference type="Gene3D" id="3.10.450.50">
    <property type="match status" value="1"/>
</dbReference>
<evidence type="ECO:0000256" key="1">
    <source>
        <dbReference type="ARBA" id="ARBA00010641"/>
    </source>
</evidence>
<organism evidence="12 13">
    <name type="scientific">Actinoalloteichus fjordicus</name>
    <dbReference type="NCBI Taxonomy" id="1612552"/>
    <lineage>
        <taxon>Bacteria</taxon>
        <taxon>Bacillati</taxon>
        <taxon>Actinomycetota</taxon>
        <taxon>Actinomycetes</taxon>
        <taxon>Pseudonocardiales</taxon>
        <taxon>Pseudonocardiaceae</taxon>
        <taxon>Actinoalloteichus</taxon>
    </lineage>
</organism>
<dbReference type="InterPro" id="IPR013325">
    <property type="entry name" value="RNA_pol_sigma_r2"/>
</dbReference>
<keyword evidence="3 7" id="KW-0805">Transcription regulation</keyword>
<dbReference type="InterPro" id="IPR013249">
    <property type="entry name" value="RNA_pol_sigma70_r4_t2"/>
</dbReference>
<accession>A0AAC9LFC3</accession>
<dbReference type="Pfam" id="PF04542">
    <property type="entry name" value="Sigma70_r2"/>
    <property type="match status" value="1"/>
</dbReference>
<evidence type="ECO:0000259" key="9">
    <source>
        <dbReference type="Pfam" id="PF04542"/>
    </source>
</evidence>
<evidence type="ECO:0000256" key="3">
    <source>
        <dbReference type="ARBA" id="ARBA00023015"/>
    </source>
</evidence>
<dbReference type="Pfam" id="PF08281">
    <property type="entry name" value="Sigma70_r4_2"/>
    <property type="match status" value="1"/>
</dbReference>
<dbReference type="GO" id="GO:0003677">
    <property type="term" value="F:DNA binding"/>
    <property type="evidence" value="ECO:0007669"/>
    <property type="project" value="UniProtKB-KW"/>
</dbReference>
<comment type="similarity">
    <text evidence="1 7">Belongs to the sigma-70 factor family. ECF subfamily.</text>
</comment>
<dbReference type="Gene3D" id="1.10.10.10">
    <property type="entry name" value="Winged helix-like DNA-binding domain superfamily/Winged helix DNA-binding domain"/>
    <property type="match status" value="1"/>
</dbReference>
<evidence type="ECO:0000256" key="2">
    <source>
        <dbReference type="ARBA" id="ARBA00011344"/>
    </source>
</evidence>
<name>A0AAC9LFC3_9PSEU</name>
<dbReference type="InterPro" id="IPR036388">
    <property type="entry name" value="WH-like_DNA-bd_sf"/>
</dbReference>
<dbReference type="InterPro" id="IPR000838">
    <property type="entry name" value="RNA_pol_sigma70_ECF_CS"/>
</dbReference>
<dbReference type="InterPro" id="IPR014305">
    <property type="entry name" value="RNA_pol_sigma-G_actinobac"/>
</dbReference>
<dbReference type="GO" id="GO:0006950">
    <property type="term" value="P:response to stress"/>
    <property type="evidence" value="ECO:0007669"/>
    <property type="project" value="UniProtKB-ARBA"/>
</dbReference>
<keyword evidence="5 7" id="KW-0238">DNA-binding</keyword>
<dbReference type="NCBIfam" id="TIGR02960">
    <property type="entry name" value="SigX5"/>
    <property type="match status" value="1"/>
</dbReference>
<dbReference type="PROSITE" id="PS01063">
    <property type="entry name" value="SIGMA70_ECF"/>
    <property type="match status" value="1"/>
</dbReference>
<dbReference type="NCBIfam" id="TIGR02937">
    <property type="entry name" value="sigma70-ECF"/>
    <property type="match status" value="1"/>
</dbReference>
<dbReference type="InterPro" id="IPR013324">
    <property type="entry name" value="RNA_pol_sigma_r3/r4-like"/>
</dbReference>
<dbReference type="PANTHER" id="PTHR43133">
    <property type="entry name" value="RNA POLYMERASE ECF-TYPE SIGMA FACTO"/>
    <property type="match status" value="1"/>
</dbReference>
<feature type="compositionally biased region" description="Acidic residues" evidence="8">
    <location>
        <begin position="7"/>
        <end position="21"/>
    </location>
</feature>
<dbReference type="EMBL" id="CP016076">
    <property type="protein sequence ID" value="APU15737.1"/>
    <property type="molecule type" value="Genomic_DNA"/>
</dbReference>
<evidence type="ECO:0000256" key="4">
    <source>
        <dbReference type="ARBA" id="ARBA00023082"/>
    </source>
</evidence>
<feature type="region of interest" description="Disordered" evidence="8">
    <location>
        <begin position="1"/>
        <end position="37"/>
    </location>
</feature>
<dbReference type="PANTHER" id="PTHR43133:SF65">
    <property type="entry name" value="ECF RNA POLYMERASE SIGMA FACTOR SIGG"/>
    <property type="match status" value="1"/>
</dbReference>
<feature type="domain" description="RNA polymerase sigma-70 region 2" evidence="9">
    <location>
        <begin position="55"/>
        <end position="120"/>
    </location>
</feature>
<feature type="domain" description="SnoaL-like" evidence="11">
    <location>
        <begin position="249"/>
        <end position="356"/>
    </location>
</feature>
<keyword evidence="4 7" id="KW-0731">Sigma factor</keyword>
<dbReference type="RefSeq" id="WP_083683334.1">
    <property type="nucleotide sequence ID" value="NZ_CP016076.1"/>
</dbReference>
<dbReference type="SUPFAM" id="SSF54427">
    <property type="entry name" value="NTF2-like"/>
    <property type="match status" value="1"/>
</dbReference>
<dbReference type="KEGG" id="acad:UA74_18545"/>
<evidence type="ECO:0000256" key="8">
    <source>
        <dbReference type="SAM" id="MobiDB-lite"/>
    </source>
</evidence>
<dbReference type="SUPFAM" id="SSF88946">
    <property type="entry name" value="Sigma2 domain of RNA polymerase sigma factors"/>
    <property type="match status" value="1"/>
</dbReference>
<evidence type="ECO:0000256" key="7">
    <source>
        <dbReference type="RuleBase" id="RU000716"/>
    </source>
</evidence>
<feature type="domain" description="RNA polymerase sigma factor 70 region 4 type 2" evidence="10">
    <location>
        <begin position="173"/>
        <end position="224"/>
    </location>
</feature>
<dbReference type="InterPro" id="IPR037401">
    <property type="entry name" value="SnoaL-like"/>
</dbReference>
<dbReference type="AlphaFoldDB" id="A0AAC9LFC3"/>
<evidence type="ECO:0000256" key="5">
    <source>
        <dbReference type="ARBA" id="ARBA00023125"/>
    </source>
</evidence>
<reference evidence="13" key="1">
    <citation type="submission" date="2016-06" db="EMBL/GenBank/DDBJ databases">
        <title>Complete genome sequence of Actinoalloteichus fjordicus DSM 46855 (=ADI127-17), type strain of the new species Actinoalloteichus fjordicus.</title>
        <authorList>
            <person name="Ruckert C."/>
            <person name="Nouioui I."/>
            <person name="Willmese J."/>
            <person name="van Wezel G."/>
            <person name="Klenk H.-P."/>
            <person name="Kalinowski J."/>
            <person name="Zotchev S.B."/>
        </authorList>
    </citation>
    <scope>NUCLEOTIDE SEQUENCE [LARGE SCALE GENOMIC DNA]</scope>
    <source>
        <strain evidence="13">ADI127-7</strain>
    </source>
</reference>
<dbReference type="GO" id="GO:0006352">
    <property type="term" value="P:DNA-templated transcription initiation"/>
    <property type="evidence" value="ECO:0007669"/>
    <property type="project" value="InterPro"/>
</dbReference>
<evidence type="ECO:0000259" key="10">
    <source>
        <dbReference type="Pfam" id="PF08281"/>
    </source>
</evidence>
<protein>
    <recommendedName>
        <fullName evidence="7">RNA polymerase sigma factor</fullName>
    </recommendedName>
</protein>